<feature type="region of interest" description="Disordered" evidence="1">
    <location>
        <begin position="163"/>
        <end position="198"/>
    </location>
</feature>
<organism evidence="2 3">
    <name type="scientific">Mycena pura</name>
    <dbReference type="NCBI Taxonomy" id="153505"/>
    <lineage>
        <taxon>Eukaryota</taxon>
        <taxon>Fungi</taxon>
        <taxon>Dikarya</taxon>
        <taxon>Basidiomycota</taxon>
        <taxon>Agaricomycotina</taxon>
        <taxon>Agaricomycetes</taxon>
        <taxon>Agaricomycetidae</taxon>
        <taxon>Agaricales</taxon>
        <taxon>Marasmiineae</taxon>
        <taxon>Mycenaceae</taxon>
        <taxon>Mycena</taxon>
    </lineage>
</organism>
<dbReference type="Proteomes" id="UP001219525">
    <property type="component" value="Unassembled WGS sequence"/>
</dbReference>
<sequence length="228" mass="25726">MHSIAATNLLYLPPLGSVLYMSTNVLHSTSHAQAMLLAFTPTTAGRWTLSQMHPLYYVYLCYFRSLRARPNVLLIAERKLLSCQTLLRRSAGSSYNSSVRDSHNAKHTASARQNSLSMFAISFNVFAIEMRPSRKGCNNTPGDLPFIAICVFTIHRRDSNLLRPRPFYHQGSHPPPFPRPRPRSQRHAPCSHSYSASSSFPQAALPLLLLRPRYARHAPWPECVLESP</sequence>
<gene>
    <name evidence="2" type="ORF">GGX14DRAFT_616595</name>
</gene>
<proteinExistence type="predicted"/>
<name>A0AAD7E553_9AGAR</name>
<dbReference type="AlphaFoldDB" id="A0AAD7E553"/>
<evidence type="ECO:0000256" key="1">
    <source>
        <dbReference type="SAM" id="MobiDB-lite"/>
    </source>
</evidence>
<dbReference type="EMBL" id="JARJCW010000002">
    <property type="protein sequence ID" value="KAJ7229064.1"/>
    <property type="molecule type" value="Genomic_DNA"/>
</dbReference>
<keyword evidence="3" id="KW-1185">Reference proteome</keyword>
<protein>
    <submittedName>
        <fullName evidence="2">Uncharacterized protein</fullName>
    </submittedName>
</protein>
<evidence type="ECO:0000313" key="2">
    <source>
        <dbReference type="EMBL" id="KAJ7229064.1"/>
    </source>
</evidence>
<reference evidence="2" key="1">
    <citation type="submission" date="2023-03" db="EMBL/GenBank/DDBJ databases">
        <title>Massive genome expansion in bonnet fungi (Mycena s.s.) driven by repeated elements and novel gene families across ecological guilds.</title>
        <authorList>
            <consortium name="Lawrence Berkeley National Laboratory"/>
            <person name="Harder C.B."/>
            <person name="Miyauchi S."/>
            <person name="Viragh M."/>
            <person name="Kuo A."/>
            <person name="Thoen E."/>
            <person name="Andreopoulos B."/>
            <person name="Lu D."/>
            <person name="Skrede I."/>
            <person name="Drula E."/>
            <person name="Henrissat B."/>
            <person name="Morin E."/>
            <person name="Kohler A."/>
            <person name="Barry K."/>
            <person name="LaButti K."/>
            <person name="Morin E."/>
            <person name="Salamov A."/>
            <person name="Lipzen A."/>
            <person name="Mereny Z."/>
            <person name="Hegedus B."/>
            <person name="Baldrian P."/>
            <person name="Stursova M."/>
            <person name="Weitz H."/>
            <person name="Taylor A."/>
            <person name="Grigoriev I.V."/>
            <person name="Nagy L.G."/>
            <person name="Martin F."/>
            <person name="Kauserud H."/>
        </authorList>
    </citation>
    <scope>NUCLEOTIDE SEQUENCE</scope>
    <source>
        <strain evidence="2">9144</strain>
    </source>
</reference>
<comment type="caution">
    <text evidence="2">The sequence shown here is derived from an EMBL/GenBank/DDBJ whole genome shotgun (WGS) entry which is preliminary data.</text>
</comment>
<accession>A0AAD7E553</accession>
<evidence type="ECO:0000313" key="3">
    <source>
        <dbReference type="Proteomes" id="UP001219525"/>
    </source>
</evidence>